<evidence type="ECO:0000256" key="2">
    <source>
        <dbReference type="ARBA" id="ARBA00038350"/>
    </source>
</evidence>
<dbReference type="Pfam" id="PF02441">
    <property type="entry name" value="Flavoprotein"/>
    <property type="match status" value="1"/>
</dbReference>
<evidence type="ECO:0000313" key="5">
    <source>
        <dbReference type="Proteomes" id="UP001187682"/>
    </source>
</evidence>
<dbReference type="GO" id="GO:0071513">
    <property type="term" value="C:phosphopantothenoylcysteine decarboxylase complex"/>
    <property type="evidence" value="ECO:0007669"/>
    <property type="project" value="TreeGrafter"/>
</dbReference>
<feature type="domain" description="Flavoprotein" evidence="3">
    <location>
        <begin position="34"/>
        <end position="256"/>
    </location>
</feature>
<dbReference type="SUPFAM" id="SSF52507">
    <property type="entry name" value="Homo-oligomeric flavin-containing Cys decarboxylases, HFCD"/>
    <property type="match status" value="1"/>
</dbReference>
<gene>
    <name evidence="4" type="ORF">DNG_08733</name>
</gene>
<dbReference type="Gene3D" id="3.40.50.1950">
    <property type="entry name" value="Flavin prenyltransferase-like"/>
    <property type="match status" value="1"/>
</dbReference>
<keyword evidence="1" id="KW-0173">Coenzyme A biosynthesis</keyword>
<name>A0AAE8SYM9_9PEZI</name>
<evidence type="ECO:0000259" key="3">
    <source>
        <dbReference type="Pfam" id="PF02441"/>
    </source>
</evidence>
<organism evidence="4 5">
    <name type="scientific">Cephalotrichum gorgonifer</name>
    <dbReference type="NCBI Taxonomy" id="2041049"/>
    <lineage>
        <taxon>Eukaryota</taxon>
        <taxon>Fungi</taxon>
        <taxon>Dikarya</taxon>
        <taxon>Ascomycota</taxon>
        <taxon>Pezizomycotina</taxon>
        <taxon>Sordariomycetes</taxon>
        <taxon>Hypocreomycetidae</taxon>
        <taxon>Microascales</taxon>
        <taxon>Microascaceae</taxon>
        <taxon>Cephalotrichum</taxon>
    </lineage>
</organism>
<evidence type="ECO:0000313" key="4">
    <source>
        <dbReference type="EMBL" id="SPO06044.1"/>
    </source>
</evidence>
<dbReference type="InterPro" id="IPR003382">
    <property type="entry name" value="Flavoprotein"/>
</dbReference>
<dbReference type="GO" id="GO:0004633">
    <property type="term" value="F:phosphopantothenoylcysteine decarboxylase activity"/>
    <property type="evidence" value="ECO:0007669"/>
    <property type="project" value="TreeGrafter"/>
</dbReference>
<dbReference type="Proteomes" id="UP001187682">
    <property type="component" value="Unassembled WGS sequence"/>
</dbReference>
<proteinExistence type="inferred from homology"/>
<dbReference type="InterPro" id="IPR036551">
    <property type="entry name" value="Flavin_trans-like"/>
</dbReference>
<comment type="caution">
    <text evidence="4">The sequence shown here is derived from an EMBL/GenBank/DDBJ whole genome shotgun (WGS) entry which is preliminary data.</text>
</comment>
<dbReference type="EMBL" id="ONZQ02000014">
    <property type="protein sequence ID" value="SPO06044.1"/>
    <property type="molecule type" value="Genomic_DNA"/>
</dbReference>
<protein>
    <submittedName>
        <fullName evidence="4">Probable halotolerance protein HAL3 (Contains flavoprotein domain)</fullName>
    </submittedName>
</protein>
<dbReference type="AlphaFoldDB" id="A0AAE8SYM9"/>
<accession>A0AAE8SYM9</accession>
<comment type="similarity">
    <text evidence="2">Belongs to the HFCD (homooligomeric flavin containing Cys decarboxylase) superfamily.</text>
</comment>
<dbReference type="GO" id="GO:0010181">
    <property type="term" value="F:FMN binding"/>
    <property type="evidence" value="ECO:0007669"/>
    <property type="project" value="TreeGrafter"/>
</dbReference>
<dbReference type="PANTHER" id="PTHR14359">
    <property type="entry name" value="HOMO-OLIGOMERIC FLAVIN CONTAINING CYS DECARBOXYLASE FAMILY"/>
    <property type="match status" value="1"/>
</dbReference>
<reference evidence="4" key="1">
    <citation type="submission" date="2018-03" db="EMBL/GenBank/DDBJ databases">
        <authorList>
            <person name="Guldener U."/>
        </authorList>
    </citation>
    <scope>NUCLEOTIDE SEQUENCE</scope>
</reference>
<evidence type="ECO:0000256" key="1">
    <source>
        <dbReference type="ARBA" id="ARBA00022993"/>
    </source>
</evidence>
<dbReference type="GO" id="GO:0015937">
    <property type="term" value="P:coenzyme A biosynthetic process"/>
    <property type="evidence" value="ECO:0007669"/>
    <property type="project" value="UniProtKB-KW"/>
</dbReference>
<sequence length="263" mass="28130">MAPGSTSGATEQPLRTAGSSAAAVEATLNDGKHHLLLAASGSVATIKLPLIVSSFAKYPDVSIRIILTRSASQFLAGQSDEQPALTSLAALPNVEGIHQDEDEWAEPWTRGAKILHIALRRWAHILVVAPLSANTLAKTANGISDNLLTSVIRAWDTTGLIDGKEARILVAPAMNTAMYAHPITAKQIRVLEDEWGVKEGDPEGRLEPKETAEGDNAIAPHRGWFEVLRPIEKSLACGDVGSGAMMEWTEIVKIVKERLGLPS</sequence>
<keyword evidence="5" id="KW-1185">Reference proteome</keyword>
<dbReference type="PANTHER" id="PTHR14359:SF6">
    <property type="entry name" value="PHOSPHOPANTOTHENOYLCYSTEINE DECARBOXYLASE"/>
    <property type="match status" value="1"/>
</dbReference>